<dbReference type="PROSITE" id="PS00061">
    <property type="entry name" value="ADH_SHORT"/>
    <property type="match status" value="1"/>
</dbReference>
<dbReference type="InterPro" id="IPR002347">
    <property type="entry name" value="SDR_fam"/>
</dbReference>
<evidence type="ECO:0000256" key="3">
    <source>
        <dbReference type="RuleBase" id="RU000363"/>
    </source>
</evidence>
<dbReference type="Gene3D" id="3.40.50.720">
    <property type="entry name" value="NAD(P)-binding Rossmann-like Domain"/>
    <property type="match status" value="1"/>
</dbReference>
<protein>
    <submittedName>
        <fullName evidence="4">3-phenylpropionate-dihydrodiol/cinnamic acid-dihydrodiol dehydrogenase</fullName>
        <ecNumber evidence="4">1.3.1.87</ecNumber>
    </submittedName>
</protein>
<proteinExistence type="inferred from homology"/>
<dbReference type="PANTHER" id="PTHR43976">
    <property type="entry name" value="SHORT CHAIN DEHYDROGENASE"/>
    <property type="match status" value="1"/>
</dbReference>
<dbReference type="PRINTS" id="PR00081">
    <property type="entry name" value="GDHRDH"/>
</dbReference>
<evidence type="ECO:0000256" key="1">
    <source>
        <dbReference type="ARBA" id="ARBA00006484"/>
    </source>
</evidence>
<reference evidence="4 5" key="1">
    <citation type="submission" date="2020-04" db="EMBL/GenBank/DDBJ databases">
        <authorList>
            <person name="De Canck E."/>
        </authorList>
    </citation>
    <scope>NUCLEOTIDE SEQUENCE [LARGE SCALE GENOMIC DNA]</scope>
    <source>
        <strain evidence="4 5">LMG 3441</strain>
    </source>
</reference>
<dbReference type="Proteomes" id="UP000494269">
    <property type="component" value="Unassembled WGS sequence"/>
</dbReference>
<dbReference type="EC" id="1.3.1.87" evidence="4"/>
<evidence type="ECO:0000256" key="2">
    <source>
        <dbReference type="ARBA" id="ARBA00023002"/>
    </source>
</evidence>
<keyword evidence="5" id="KW-1185">Reference proteome</keyword>
<evidence type="ECO:0000313" key="4">
    <source>
        <dbReference type="EMBL" id="CAB3706603.1"/>
    </source>
</evidence>
<dbReference type="InterPro" id="IPR020904">
    <property type="entry name" value="Sc_DH/Rdtase_CS"/>
</dbReference>
<organism evidence="4 5">
    <name type="scientific">Achromobacter kerstersii</name>
    <dbReference type="NCBI Taxonomy" id="1353890"/>
    <lineage>
        <taxon>Bacteria</taxon>
        <taxon>Pseudomonadati</taxon>
        <taxon>Pseudomonadota</taxon>
        <taxon>Betaproteobacteria</taxon>
        <taxon>Burkholderiales</taxon>
        <taxon>Alcaligenaceae</taxon>
        <taxon>Achromobacter</taxon>
    </lineage>
</organism>
<dbReference type="EMBL" id="CADIJQ010000004">
    <property type="protein sequence ID" value="CAB3706603.1"/>
    <property type="molecule type" value="Genomic_DNA"/>
</dbReference>
<dbReference type="PANTHER" id="PTHR43976:SF16">
    <property type="entry name" value="SHORT-CHAIN DEHYDROGENASE_REDUCTASE FAMILY PROTEIN"/>
    <property type="match status" value="1"/>
</dbReference>
<dbReference type="AlphaFoldDB" id="A0A6S7A8B3"/>
<dbReference type="PRINTS" id="PR00080">
    <property type="entry name" value="SDRFAMILY"/>
</dbReference>
<keyword evidence="2 4" id="KW-0560">Oxidoreductase</keyword>
<gene>
    <name evidence="4" type="primary">hcaB_5</name>
    <name evidence="4" type="ORF">LMG3441_02869</name>
</gene>
<sequence length="298" mass="31204">MKSEKIWLVTGASAGLGLVLVKLLLDLGHKVAATSRDGDALLDAVGAKLEGQFLPLTVDLADERNVRRAVDATVAAFGGVDVVVNHASVAPQGALSQLPDGDVRAAFDINVFGMLNVIRAVLPRMQAQGGGHVFNLSSILGFDGGHAEWGAYSASKFAVAGLTEALAAEAAPMGVRVSLVYPGAMQPDSRSDRRFGSAALATAAVSTAAVTTATAPNFIAPEQATRDPQRRESGADPVKAAQALIQAAEAQYAPLHLFLGRDAFDQARGKIHSVQQELARWREMSVSIGFVDERRLAA</sequence>
<name>A0A6S7A8B3_9BURK</name>
<comment type="similarity">
    <text evidence="1 3">Belongs to the short-chain dehydrogenases/reductases (SDR) family.</text>
</comment>
<dbReference type="SUPFAM" id="SSF51735">
    <property type="entry name" value="NAD(P)-binding Rossmann-fold domains"/>
    <property type="match status" value="1"/>
</dbReference>
<dbReference type="InterPro" id="IPR051911">
    <property type="entry name" value="SDR_oxidoreductase"/>
</dbReference>
<dbReference type="RefSeq" id="WP_175170093.1">
    <property type="nucleotide sequence ID" value="NZ_CADIJQ010000004.1"/>
</dbReference>
<dbReference type="InterPro" id="IPR036291">
    <property type="entry name" value="NAD(P)-bd_dom_sf"/>
</dbReference>
<dbReference type="GO" id="GO:0018498">
    <property type="term" value="F:2,3-dihydroxy-2,3-dihydro-phenylpropionate dehydrogenase activity"/>
    <property type="evidence" value="ECO:0007669"/>
    <property type="project" value="UniProtKB-EC"/>
</dbReference>
<dbReference type="Pfam" id="PF00106">
    <property type="entry name" value="adh_short"/>
    <property type="match status" value="1"/>
</dbReference>
<accession>A0A6S7A8B3</accession>
<evidence type="ECO:0000313" key="5">
    <source>
        <dbReference type="Proteomes" id="UP000494269"/>
    </source>
</evidence>